<accession>A0A377I4H5</accession>
<evidence type="ECO:0000313" key="2">
    <source>
        <dbReference type="Proteomes" id="UP000254465"/>
    </source>
</evidence>
<gene>
    <name evidence="1" type="ORF">NCTC11296_00138</name>
</gene>
<protein>
    <submittedName>
        <fullName evidence="1">Uncharacterized protein</fullName>
    </submittedName>
</protein>
<dbReference type="AlphaFoldDB" id="A0A377I4H5"/>
<reference evidence="1 2" key="1">
    <citation type="submission" date="2018-06" db="EMBL/GenBank/DDBJ databases">
        <authorList>
            <consortium name="Pathogen Informatics"/>
            <person name="Doyle S."/>
        </authorList>
    </citation>
    <scope>NUCLEOTIDE SEQUENCE [LARGE SCALE GENOMIC DNA]</scope>
    <source>
        <strain evidence="1 2">NCTC11296</strain>
    </source>
</reference>
<proteinExistence type="predicted"/>
<organism evidence="1 2">
    <name type="scientific">Avibacterium paragallinarum</name>
    <name type="common">Haemophilus gallinarum</name>
    <dbReference type="NCBI Taxonomy" id="728"/>
    <lineage>
        <taxon>Bacteria</taxon>
        <taxon>Pseudomonadati</taxon>
        <taxon>Pseudomonadota</taxon>
        <taxon>Gammaproteobacteria</taxon>
        <taxon>Pasteurellales</taxon>
        <taxon>Pasteurellaceae</taxon>
        <taxon>Avibacterium</taxon>
    </lineage>
</organism>
<dbReference type="EMBL" id="UGHK01000001">
    <property type="protein sequence ID" value="STO70258.1"/>
    <property type="molecule type" value="Genomic_DNA"/>
</dbReference>
<name>A0A377I4H5_AVIPA</name>
<sequence length="131" mass="15176">MKSFTLVLTATFDFCDDDGVNDIGLKWSSTDGKTLSDAPKELKTDIAELMRHSNYALPILSPLFEKFSQNNEPVIATARVSFIGENKDWNLNFFAPEKTEANRYICTLLFRLLTDRKVFLREVKELEKKWY</sequence>
<evidence type="ECO:0000313" key="1">
    <source>
        <dbReference type="EMBL" id="STO70258.1"/>
    </source>
</evidence>
<dbReference type="Proteomes" id="UP000254465">
    <property type="component" value="Unassembled WGS sequence"/>
</dbReference>
<dbReference type="RefSeq" id="WP_035695821.1">
    <property type="nucleotide sequence ID" value="NZ_PQVK01000082.1"/>
</dbReference>